<evidence type="ECO:0000259" key="2">
    <source>
        <dbReference type="Pfam" id="PF02543"/>
    </source>
</evidence>
<sequence length="528" mass="57497">MKILSFKPGHDGCSAFVRDGVLQFSHEAEKDSAARYAALDPSSMVGALQEVSSAPDVIAISGWEEKRGGVSRSIGSGYIGLQVPPATAVTIFDQSTTLFSSSHERSHIMCAYALSPFPQGTACYALVWEGHIGRFYHVDEALNIQLLRDVMWGPGIRYAFAYGLMDPSFKLQPGAVRLSDAGKLMALAAYCDHINPTPEEQRLVDVLLSRPDEIPKFVKADFQEFSQHNCGVTSNAGKRLARLISDAIYKHFESAIRDCVIQRAPLLISGGCGLNCEWNSALEDSGMFSDVFVPPCANDSGSAIGTAADAQFHLTGSAKIKWSVYSGPAFVLDELEHADFHLTPATPCEIAKHLHAGAILGWANGNAEIGPRALGNRSILASPSNRGTLERINRLKRREGFRPIAPICREEEVSEHFLPATPSPYMLHFRRVLGTHLPAVTHVDGSARVQTLSIEQNPALHEVLCEFRKLSGFGVLCNTSLNFNGTGFINRASDLARFALDVGLDGFVVGRSLYMRKQDATLTPRDQP</sequence>
<dbReference type="GO" id="GO:0016740">
    <property type="term" value="F:transferase activity"/>
    <property type="evidence" value="ECO:0007669"/>
    <property type="project" value="UniProtKB-KW"/>
</dbReference>
<dbReference type="Pfam" id="PF16861">
    <property type="entry name" value="Carbam_trans_C"/>
    <property type="match status" value="1"/>
</dbReference>
<dbReference type="PANTHER" id="PTHR34847">
    <property type="entry name" value="NODULATION PROTEIN U"/>
    <property type="match status" value="1"/>
</dbReference>
<dbReference type="InterPro" id="IPR051338">
    <property type="entry name" value="NodU/CmcH_Carbamoyltrnsfr"/>
</dbReference>
<dbReference type="RefSeq" id="WP_150663714.1">
    <property type="nucleotide sequence ID" value="NZ_CABPSA010000002.1"/>
</dbReference>
<evidence type="ECO:0000313" key="4">
    <source>
        <dbReference type="EMBL" id="VVD88941.1"/>
    </source>
</evidence>
<comment type="similarity">
    <text evidence="1">Belongs to the NodU/CmcH family.</text>
</comment>
<reference evidence="4 5" key="1">
    <citation type="submission" date="2019-08" db="EMBL/GenBank/DDBJ databases">
        <authorList>
            <person name="Peeters C."/>
        </authorList>
    </citation>
    <scope>NUCLEOTIDE SEQUENCE [LARGE SCALE GENOMIC DNA]</scope>
    <source>
        <strain evidence="4 5">LMG 31010</strain>
    </source>
</reference>
<dbReference type="Pfam" id="PF02543">
    <property type="entry name" value="Carbam_trans_N"/>
    <property type="match status" value="1"/>
</dbReference>
<dbReference type="OrthoDB" id="9780777at2"/>
<proteinExistence type="inferred from homology"/>
<feature type="domain" description="Carbamoyltransferase" evidence="2">
    <location>
        <begin position="97"/>
        <end position="307"/>
    </location>
</feature>
<dbReference type="AlphaFoldDB" id="A0A5E4TMZ6"/>
<feature type="domain" description="Carbamoyltransferase C-terminal" evidence="3">
    <location>
        <begin position="351"/>
        <end position="514"/>
    </location>
</feature>
<dbReference type="Gene3D" id="3.90.870.20">
    <property type="entry name" value="Carbamoyltransferase, C-terminal domain"/>
    <property type="match status" value="1"/>
</dbReference>
<organism evidence="4 5">
    <name type="scientific">Pandoraea commovens</name>
    <dbReference type="NCBI Taxonomy" id="2508289"/>
    <lineage>
        <taxon>Bacteria</taxon>
        <taxon>Pseudomonadati</taxon>
        <taxon>Pseudomonadota</taxon>
        <taxon>Betaproteobacteria</taxon>
        <taxon>Burkholderiales</taxon>
        <taxon>Burkholderiaceae</taxon>
        <taxon>Pandoraea</taxon>
    </lineage>
</organism>
<evidence type="ECO:0000313" key="5">
    <source>
        <dbReference type="Proteomes" id="UP000343335"/>
    </source>
</evidence>
<evidence type="ECO:0000256" key="1">
    <source>
        <dbReference type="ARBA" id="ARBA00006129"/>
    </source>
</evidence>
<keyword evidence="4" id="KW-0808">Transferase</keyword>
<dbReference type="InterPro" id="IPR031730">
    <property type="entry name" value="Carbam_trans_C"/>
</dbReference>
<dbReference type="Gene3D" id="3.30.420.40">
    <property type="match status" value="1"/>
</dbReference>
<protein>
    <submittedName>
        <fullName evidence="4">3'-hydroxymethylcephem-O-carbamoyltransferase</fullName>
    </submittedName>
</protein>
<accession>A0A5E4TMZ6</accession>
<dbReference type="EMBL" id="CABPSA010000002">
    <property type="protein sequence ID" value="VVD88941.1"/>
    <property type="molecule type" value="Genomic_DNA"/>
</dbReference>
<dbReference type="InterPro" id="IPR038152">
    <property type="entry name" value="Carbam_trans_C_sf"/>
</dbReference>
<gene>
    <name evidence="4" type="ORF">PCO31010_01536</name>
</gene>
<name>A0A5E4TMZ6_9BURK</name>
<dbReference type="InterPro" id="IPR003696">
    <property type="entry name" value="Carbtransf_dom"/>
</dbReference>
<dbReference type="Proteomes" id="UP000343335">
    <property type="component" value="Unassembled WGS sequence"/>
</dbReference>
<dbReference type="PANTHER" id="PTHR34847:SF1">
    <property type="entry name" value="NODULATION PROTEIN U"/>
    <property type="match status" value="1"/>
</dbReference>
<evidence type="ECO:0000259" key="3">
    <source>
        <dbReference type="Pfam" id="PF16861"/>
    </source>
</evidence>